<feature type="domain" description="PoNi C-terminal" evidence="2">
    <location>
        <begin position="137"/>
        <end position="240"/>
    </location>
</feature>
<evidence type="ECO:0008006" key="5">
    <source>
        <dbReference type="Google" id="ProtNLM"/>
    </source>
</evidence>
<name>A0A7W9WCQ6_9BACT</name>
<accession>A0A7W9WCQ6</accession>
<keyword evidence="4" id="KW-1185">Reference proteome</keyword>
<reference evidence="3 4" key="1">
    <citation type="submission" date="2020-08" db="EMBL/GenBank/DDBJ databases">
        <title>Genomic Encyclopedia of Type Strains, Phase IV (KMG-IV): sequencing the most valuable type-strain genomes for metagenomic binning, comparative biology and taxonomic classification.</title>
        <authorList>
            <person name="Goeker M."/>
        </authorList>
    </citation>
    <scope>NUCLEOTIDE SEQUENCE [LARGE SCALE GENOMIC DNA]</scope>
    <source>
        <strain evidence="3 4">DSM 26718</strain>
    </source>
</reference>
<proteinExistence type="predicted"/>
<evidence type="ECO:0000259" key="1">
    <source>
        <dbReference type="Pfam" id="PF08928"/>
    </source>
</evidence>
<dbReference type="AlphaFoldDB" id="A0A7W9WCQ6"/>
<evidence type="ECO:0000313" key="3">
    <source>
        <dbReference type="EMBL" id="MBB6059616.1"/>
    </source>
</evidence>
<dbReference type="Gene3D" id="1.10.3920.10">
    <property type="entry name" value="PA2201 C-terminal domain-like"/>
    <property type="match status" value="1"/>
</dbReference>
<protein>
    <recommendedName>
        <fullName evidence="5">DUF1911 domain-containing protein</fullName>
    </recommendedName>
</protein>
<evidence type="ECO:0000259" key="2">
    <source>
        <dbReference type="Pfam" id="PF08929"/>
    </source>
</evidence>
<dbReference type="RefSeq" id="WP_215906343.1">
    <property type="nucleotide sequence ID" value="NZ_JACHGG010000003.1"/>
</dbReference>
<evidence type="ECO:0000313" key="4">
    <source>
        <dbReference type="Proteomes" id="UP000532746"/>
    </source>
</evidence>
<comment type="caution">
    <text evidence="3">The sequence shown here is derived from an EMBL/GenBank/DDBJ whole genome shotgun (WGS) entry which is preliminary data.</text>
</comment>
<dbReference type="InterPro" id="IPR015024">
    <property type="entry name" value="PoNi_N"/>
</dbReference>
<dbReference type="EMBL" id="JACHGG010000003">
    <property type="protein sequence ID" value="MBB6059616.1"/>
    <property type="molecule type" value="Genomic_DNA"/>
</dbReference>
<sequence length="252" mass="28675">MSRNTMITREPLQTAAYFDRDIQLLQDELLAVEEDKQLPAAEVQLDMVYFCEFKYRYELLFLHYSRGASLETLAADFPAMVAALEAYKQQPASEDIFFNGELDEYTLALALVSMALLLHVERDVFARLVAGIGANGQDYLVEWLIGRRLENRPRVNRLLFPKVYGRLRDAIQGPMDLQSALLTSYLGGWYESMNTTWYNAHLGADGGFTGYWCWEAAAVAYALGADDTELQAMRFYPKDLADYAFGRVKRPA</sequence>
<dbReference type="Proteomes" id="UP000532746">
    <property type="component" value="Unassembled WGS sequence"/>
</dbReference>
<feature type="domain" description="PoNi N-terminal" evidence="1">
    <location>
        <begin position="43"/>
        <end position="129"/>
    </location>
</feature>
<organism evidence="3 4">
    <name type="scientific">Hymenobacter luteus</name>
    <dbReference type="NCBI Taxonomy" id="1411122"/>
    <lineage>
        <taxon>Bacteria</taxon>
        <taxon>Pseudomonadati</taxon>
        <taxon>Bacteroidota</taxon>
        <taxon>Cytophagia</taxon>
        <taxon>Cytophagales</taxon>
        <taxon>Hymenobacteraceae</taxon>
        <taxon>Hymenobacter</taxon>
    </lineage>
</organism>
<dbReference type="InterPro" id="IPR028983">
    <property type="entry name" value="PA2201-like_C"/>
</dbReference>
<dbReference type="SUPFAM" id="SSF140731">
    <property type="entry name" value="PA2201 C-terminal domain-like"/>
    <property type="match status" value="1"/>
</dbReference>
<dbReference type="Pfam" id="PF08928">
    <property type="entry name" value="PoNi_N"/>
    <property type="match status" value="1"/>
</dbReference>
<dbReference type="Pfam" id="PF08929">
    <property type="entry name" value="PoNi_C"/>
    <property type="match status" value="1"/>
</dbReference>
<dbReference type="InterPro" id="IPR015025">
    <property type="entry name" value="PoNi_C"/>
</dbReference>
<gene>
    <name evidence="3" type="ORF">HNQ93_002476</name>
</gene>